<feature type="chain" id="PRO_5045612930" evidence="1">
    <location>
        <begin position="27"/>
        <end position="168"/>
    </location>
</feature>
<dbReference type="EMBL" id="JBHRXK010000009">
    <property type="protein sequence ID" value="MFC3552335.1"/>
    <property type="molecule type" value="Genomic_DNA"/>
</dbReference>
<protein>
    <submittedName>
        <fullName evidence="3">YybH family protein</fullName>
    </submittedName>
</protein>
<dbReference type="Pfam" id="PF13474">
    <property type="entry name" value="SnoaL_3"/>
    <property type="match status" value="1"/>
</dbReference>
<keyword evidence="1" id="KW-0732">Signal</keyword>
<accession>A0ABV7RWI6</accession>
<feature type="signal peptide" evidence="1">
    <location>
        <begin position="1"/>
        <end position="26"/>
    </location>
</feature>
<gene>
    <name evidence="3" type="ORF">ACFOLC_15120</name>
</gene>
<evidence type="ECO:0000259" key="2">
    <source>
        <dbReference type="Pfam" id="PF13474"/>
    </source>
</evidence>
<dbReference type="RefSeq" id="WP_386760095.1">
    <property type="nucleotide sequence ID" value="NZ_JBHRXK010000009.1"/>
</dbReference>
<proteinExistence type="predicted"/>
<evidence type="ECO:0000256" key="1">
    <source>
        <dbReference type="SAM" id="SignalP"/>
    </source>
</evidence>
<dbReference type="Gene3D" id="3.10.450.50">
    <property type="match status" value="1"/>
</dbReference>
<evidence type="ECO:0000313" key="3">
    <source>
        <dbReference type="EMBL" id="MFC3552335.1"/>
    </source>
</evidence>
<dbReference type="InterPro" id="IPR037401">
    <property type="entry name" value="SnoaL-like"/>
</dbReference>
<sequence length="168" mass="18387">MKNLRCVLTALAAAVGLTLVAVPFLAAQTPTAEADLQATLIQQDAAQVEFHNGRPAAVKALWSHAQDVTLTGGAGGGIEKGWKNVSARLDWASAQYTKGAQTNERVKVAVSGDFAYVVQYEHIRFHVPGKANESKRDYRVTTVFRREPAGWRVVHRHADTLLTRQTPR</sequence>
<evidence type="ECO:0000313" key="4">
    <source>
        <dbReference type="Proteomes" id="UP001595740"/>
    </source>
</evidence>
<dbReference type="SUPFAM" id="SSF54427">
    <property type="entry name" value="NTF2-like"/>
    <property type="match status" value="1"/>
</dbReference>
<keyword evidence="4" id="KW-1185">Reference proteome</keyword>
<reference evidence="4" key="1">
    <citation type="journal article" date="2019" name="Int. J. Syst. Evol. Microbiol.">
        <title>The Global Catalogue of Microorganisms (GCM) 10K type strain sequencing project: providing services to taxonomists for standard genome sequencing and annotation.</title>
        <authorList>
            <consortium name="The Broad Institute Genomics Platform"/>
            <consortium name="The Broad Institute Genome Sequencing Center for Infectious Disease"/>
            <person name="Wu L."/>
            <person name="Ma J."/>
        </authorList>
    </citation>
    <scope>NUCLEOTIDE SEQUENCE [LARGE SCALE GENOMIC DNA]</scope>
    <source>
        <strain evidence="4">KCTC 42875</strain>
    </source>
</reference>
<name>A0ABV7RWI6_9GAMM</name>
<dbReference type="InterPro" id="IPR032710">
    <property type="entry name" value="NTF2-like_dom_sf"/>
</dbReference>
<organism evidence="3 4">
    <name type="scientific">Lysobacter cavernae</name>
    <dbReference type="NCBI Taxonomy" id="1685901"/>
    <lineage>
        <taxon>Bacteria</taxon>
        <taxon>Pseudomonadati</taxon>
        <taxon>Pseudomonadota</taxon>
        <taxon>Gammaproteobacteria</taxon>
        <taxon>Lysobacterales</taxon>
        <taxon>Lysobacteraceae</taxon>
        <taxon>Lysobacter</taxon>
    </lineage>
</organism>
<comment type="caution">
    <text evidence="3">The sequence shown here is derived from an EMBL/GenBank/DDBJ whole genome shotgun (WGS) entry which is preliminary data.</text>
</comment>
<feature type="domain" description="SnoaL-like" evidence="2">
    <location>
        <begin position="50"/>
        <end position="158"/>
    </location>
</feature>
<dbReference type="Proteomes" id="UP001595740">
    <property type="component" value="Unassembled WGS sequence"/>
</dbReference>